<dbReference type="RefSeq" id="WP_108172535.1">
    <property type="nucleotide sequence ID" value="NZ_QBKQ01000003.1"/>
</dbReference>
<feature type="chain" id="PRO_5015785072" evidence="4">
    <location>
        <begin position="20"/>
        <end position="177"/>
    </location>
</feature>
<dbReference type="SUPFAM" id="SSF111384">
    <property type="entry name" value="OmpH-like"/>
    <property type="match status" value="1"/>
</dbReference>
<comment type="caution">
    <text evidence="5">The sequence shown here is derived from an EMBL/GenBank/DDBJ whole genome shotgun (WGS) entry which is preliminary data.</text>
</comment>
<dbReference type="InterPro" id="IPR005632">
    <property type="entry name" value="Chaperone_Skp"/>
</dbReference>
<comment type="similarity">
    <text evidence="1">Belongs to the Skp family.</text>
</comment>
<protein>
    <submittedName>
        <fullName evidence="5">Periplasmic chaperone for outer membrane proteins Skp</fullName>
    </submittedName>
</protein>
<accession>A0A2T6AEI6</accession>
<dbReference type="Gene3D" id="3.30.910.20">
    <property type="entry name" value="Skp domain"/>
    <property type="match status" value="1"/>
</dbReference>
<dbReference type="EMBL" id="QBKQ01000003">
    <property type="protein sequence ID" value="PTX42234.1"/>
    <property type="molecule type" value="Genomic_DNA"/>
</dbReference>
<keyword evidence="3" id="KW-0175">Coiled coil</keyword>
<dbReference type="InterPro" id="IPR024930">
    <property type="entry name" value="Skp_dom_sf"/>
</dbReference>
<evidence type="ECO:0000313" key="5">
    <source>
        <dbReference type="EMBL" id="PTX42234.1"/>
    </source>
</evidence>
<keyword evidence="6" id="KW-1185">Reference proteome</keyword>
<dbReference type="Pfam" id="PF03938">
    <property type="entry name" value="OmpH"/>
    <property type="match status" value="1"/>
</dbReference>
<sequence length="177" mass="19812">MKRISLGILLMFIAFSSNAQSKIGTIDVEYILAQMPETAEVNKGLETYNQELQTELKTSIGEYEAMVQEYQKTVADLTDTVKKQKEDRIIELENDIKGFRQKASVMLQMKRNELNGPLYDRIDVAMKKVINEGGYTQIFHAGANGLAFSRSEDDITEKVMKELGIEAKPAPQGAASN</sequence>
<dbReference type="Proteomes" id="UP000244174">
    <property type="component" value="Unassembled WGS sequence"/>
</dbReference>
<reference evidence="5 6" key="1">
    <citation type="submission" date="2018-04" db="EMBL/GenBank/DDBJ databases">
        <title>Genomic Encyclopedia of Archaeal and Bacterial Type Strains, Phase II (KMG-II): from individual species to whole genera.</title>
        <authorList>
            <person name="Goeker M."/>
        </authorList>
    </citation>
    <scope>NUCLEOTIDE SEQUENCE [LARGE SCALE GENOMIC DNA]</scope>
    <source>
        <strain evidence="5 6">DSM 23082</strain>
    </source>
</reference>
<proteinExistence type="inferred from homology"/>
<evidence type="ECO:0000256" key="1">
    <source>
        <dbReference type="ARBA" id="ARBA00009091"/>
    </source>
</evidence>
<dbReference type="GO" id="GO:0050821">
    <property type="term" value="P:protein stabilization"/>
    <property type="evidence" value="ECO:0007669"/>
    <property type="project" value="TreeGrafter"/>
</dbReference>
<dbReference type="PANTHER" id="PTHR35089:SF1">
    <property type="entry name" value="CHAPERONE PROTEIN SKP"/>
    <property type="match status" value="1"/>
</dbReference>
<dbReference type="GO" id="GO:0005829">
    <property type="term" value="C:cytosol"/>
    <property type="evidence" value="ECO:0007669"/>
    <property type="project" value="TreeGrafter"/>
</dbReference>
<evidence type="ECO:0000256" key="2">
    <source>
        <dbReference type="ARBA" id="ARBA00022729"/>
    </source>
</evidence>
<keyword evidence="2 4" id="KW-0732">Signal</keyword>
<dbReference type="SMART" id="SM00935">
    <property type="entry name" value="OmpH"/>
    <property type="match status" value="1"/>
</dbReference>
<organism evidence="5 6">
    <name type="scientific">Christiangramia gaetbulicola</name>
    <dbReference type="NCBI Taxonomy" id="703340"/>
    <lineage>
        <taxon>Bacteria</taxon>
        <taxon>Pseudomonadati</taxon>
        <taxon>Bacteroidota</taxon>
        <taxon>Flavobacteriia</taxon>
        <taxon>Flavobacteriales</taxon>
        <taxon>Flavobacteriaceae</taxon>
        <taxon>Christiangramia</taxon>
    </lineage>
</organism>
<dbReference type="OrthoDB" id="1493480at2"/>
<evidence type="ECO:0000256" key="3">
    <source>
        <dbReference type="SAM" id="Coils"/>
    </source>
</evidence>
<name>A0A2T6AEI6_9FLAO</name>
<evidence type="ECO:0000256" key="4">
    <source>
        <dbReference type="SAM" id="SignalP"/>
    </source>
</evidence>
<evidence type="ECO:0000313" key="6">
    <source>
        <dbReference type="Proteomes" id="UP000244174"/>
    </source>
</evidence>
<dbReference type="GO" id="GO:0051082">
    <property type="term" value="F:unfolded protein binding"/>
    <property type="evidence" value="ECO:0007669"/>
    <property type="project" value="InterPro"/>
</dbReference>
<feature type="signal peptide" evidence="4">
    <location>
        <begin position="1"/>
        <end position="19"/>
    </location>
</feature>
<dbReference type="AlphaFoldDB" id="A0A2T6AEI6"/>
<feature type="coiled-coil region" evidence="3">
    <location>
        <begin position="49"/>
        <end position="102"/>
    </location>
</feature>
<gene>
    <name evidence="5" type="ORF">C8P64_2653</name>
</gene>
<dbReference type="PANTHER" id="PTHR35089">
    <property type="entry name" value="CHAPERONE PROTEIN SKP"/>
    <property type="match status" value="1"/>
</dbReference>